<evidence type="ECO:0000259" key="1">
    <source>
        <dbReference type="Pfam" id="PF07179"/>
    </source>
</evidence>
<dbReference type="EMBL" id="JBIAXI010000002">
    <property type="protein sequence ID" value="MFF4772105.1"/>
    <property type="molecule type" value="Genomic_DNA"/>
</dbReference>
<comment type="caution">
    <text evidence="2">The sequence shown here is derived from an EMBL/GenBank/DDBJ whole genome shotgun (WGS) entry which is preliminary data.</text>
</comment>
<gene>
    <name evidence="2" type="ORF">ACFY05_04540</name>
</gene>
<evidence type="ECO:0000313" key="2">
    <source>
        <dbReference type="EMBL" id="MFF4772105.1"/>
    </source>
</evidence>
<dbReference type="RefSeq" id="WP_387340624.1">
    <property type="nucleotide sequence ID" value="NZ_JBIAXI010000002.1"/>
</dbReference>
<organism evidence="2 3">
    <name type="scientific">Microtetraspora fusca</name>
    <dbReference type="NCBI Taxonomy" id="1997"/>
    <lineage>
        <taxon>Bacteria</taxon>
        <taxon>Bacillati</taxon>
        <taxon>Actinomycetota</taxon>
        <taxon>Actinomycetes</taxon>
        <taxon>Streptosporangiales</taxon>
        <taxon>Streptosporangiaceae</taxon>
        <taxon>Microtetraspora</taxon>
    </lineage>
</organism>
<keyword evidence="3" id="KW-1185">Reference proteome</keyword>
<proteinExistence type="predicted"/>
<evidence type="ECO:0000313" key="3">
    <source>
        <dbReference type="Proteomes" id="UP001602119"/>
    </source>
</evidence>
<dbReference type="InterPro" id="IPR009839">
    <property type="entry name" value="SseB_N"/>
</dbReference>
<accession>A0ABW6UYL1</accession>
<dbReference type="Proteomes" id="UP001602119">
    <property type="component" value="Unassembled WGS sequence"/>
</dbReference>
<sequence length="306" mass="32814">MQRPEDPGDGGPAVPPSGPFEEELWAAFAAGRTALCLSMLKDADFALPITRAAFEGAEPVAWPTASDGRRTWLIAYTSAETMALGTGGVATHHRVVSLLELAAGWPDPRWGLAINPGLPVGFLLESGTVARLAVPTLAQDLALAPERGVPVLQKVLCPEEVPELLYGGEPRVSGYCHHALDVSHIATPAVLAEALGRTDAFTANGALTLLRWRPVGLGLYCTPYGGRDEEGRDAVAGWVVEEPPFVGLGLVPNPDQVIREYKVYGVGLTHGAEIWELSVDGRERRHAIYHGDLRRWLLVGVREEAS</sequence>
<name>A0ABW6UYL1_MICFU</name>
<protein>
    <submittedName>
        <fullName evidence="2">SseB family protein</fullName>
    </submittedName>
</protein>
<dbReference type="Pfam" id="PF07179">
    <property type="entry name" value="SseB"/>
    <property type="match status" value="1"/>
</dbReference>
<feature type="domain" description="SseB protein N-terminal" evidence="1">
    <location>
        <begin position="35"/>
        <end position="129"/>
    </location>
</feature>
<reference evidence="2 3" key="1">
    <citation type="submission" date="2024-10" db="EMBL/GenBank/DDBJ databases">
        <title>The Natural Products Discovery Center: Release of the First 8490 Sequenced Strains for Exploring Actinobacteria Biosynthetic Diversity.</title>
        <authorList>
            <person name="Kalkreuter E."/>
            <person name="Kautsar S.A."/>
            <person name="Yang D."/>
            <person name="Bader C.D."/>
            <person name="Teijaro C.N."/>
            <person name="Fluegel L."/>
            <person name="Davis C.M."/>
            <person name="Simpson J.R."/>
            <person name="Lauterbach L."/>
            <person name="Steele A.D."/>
            <person name="Gui C."/>
            <person name="Meng S."/>
            <person name="Li G."/>
            <person name="Viehrig K."/>
            <person name="Ye F."/>
            <person name="Su P."/>
            <person name="Kiefer A.F."/>
            <person name="Nichols A."/>
            <person name="Cepeda A.J."/>
            <person name="Yan W."/>
            <person name="Fan B."/>
            <person name="Jiang Y."/>
            <person name="Adhikari A."/>
            <person name="Zheng C.-J."/>
            <person name="Schuster L."/>
            <person name="Cowan T.M."/>
            <person name="Smanski M.J."/>
            <person name="Chevrette M.G."/>
            <person name="De Carvalho L.P.S."/>
            <person name="Shen B."/>
        </authorList>
    </citation>
    <scope>NUCLEOTIDE SEQUENCE [LARGE SCALE GENOMIC DNA]</scope>
    <source>
        <strain evidence="2 3">NPDC001281</strain>
    </source>
</reference>